<accession>A0A1X0QG93</accession>
<protein>
    <recommendedName>
        <fullName evidence="4">t-SNARE coiled-coil homology domain-containing protein</fullName>
    </recommendedName>
</protein>
<keyword evidence="1" id="KW-1133">Transmembrane helix</keyword>
<evidence type="ECO:0000313" key="2">
    <source>
        <dbReference type="EMBL" id="ORD98800.1"/>
    </source>
</evidence>
<comment type="caution">
    <text evidence="2">The sequence shown here is derived from an EMBL/GenBank/DDBJ whole genome shotgun (WGS) entry which is preliminary data.</text>
</comment>
<keyword evidence="1" id="KW-0472">Membrane</keyword>
<organism evidence="2 3">
    <name type="scientific">Hepatospora eriocheir</name>
    <dbReference type="NCBI Taxonomy" id="1081669"/>
    <lineage>
        <taxon>Eukaryota</taxon>
        <taxon>Fungi</taxon>
        <taxon>Fungi incertae sedis</taxon>
        <taxon>Microsporidia</taxon>
        <taxon>Hepatosporidae</taxon>
        <taxon>Hepatospora</taxon>
    </lineage>
</organism>
<evidence type="ECO:0008006" key="4">
    <source>
        <dbReference type="Google" id="ProtNLM"/>
    </source>
</evidence>
<reference evidence="2 3" key="1">
    <citation type="journal article" date="2017" name="Environ. Microbiol.">
        <title>Decay of the glycolytic pathway and adaptation to intranuclear parasitism within Enterocytozoonidae microsporidia.</title>
        <authorList>
            <person name="Wiredu Boakye D."/>
            <person name="Jaroenlak P."/>
            <person name="Prachumwat A."/>
            <person name="Williams T.A."/>
            <person name="Bateman K.S."/>
            <person name="Itsathitphaisarn O."/>
            <person name="Sritunyalucksana K."/>
            <person name="Paszkiewicz K.H."/>
            <person name="Moore K.A."/>
            <person name="Stentiford G.D."/>
            <person name="Williams B.A."/>
        </authorList>
    </citation>
    <scope>NUCLEOTIDE SEQUENCE [LARGE SCALE GENOMIC DNA]</scope>
    <source>
        <strain evidence="3">canceri</strain>
    </source>
</reference>
<feature type="transmembrane region" description="Helical" evidence="1">
    <location>
        <begin position="214"/>
        <end position="233"/>
    </location>
</feature>
<dbReference type="AlphaFoldDB" id="A0A1X0QG93"/>
<dbReference type="VEuPathDB" id="MicrosporidiaDB:A0H76_1909"/>
<sequence length="236" mass="28240">MKMFRNRLKEYSVFINDDNYKLVSGEKDKFYMELLDQINKLIDQIKAASSYGSFIVYEDKINKLQDEVTLLDNIIVDDDHRDVFEGIKNILKVKLLECIQLLNKKKQIDLINLKEETYDPVIEEEEIKSHNKIDEMLLRDIEQENKKILLGQDYVETNTKIKQIDKIQRAINEHLLIQDERIDNVCNITKESSKIYKNISNMDFRKSGSFIRRFVTLLIICLTFVMIYMHFYYNRF</sequence>
<name>A0A1X0QG93_9MICR</name>
<dbReference type="VEuPathDB" id="MicrosporidiaDB:HERIO_1440"/>
<proteinExistence type="predicted"/>
<gene>
    <name evidence="2" type="ORF">A0H76_1909</name>
</gene>
<evidence type="ECO:0000313" key="3">
    <source>
        <dbReference type="Proteomes" id="UP000192501"/>
    </source>
</evidence>
<keyword evidence="1" id="KW-0812">Transmembrane</keyword>
<dbReference type="EMBL" id="LTAI01000439">
    <property type="protein sequence ID" value="ORD98800.1"/>
    <property type="molecule type" value="Genomic_DNA"/>
</dbReference>
<evidence type="ECO:0000256" key="1">
    <source>
        <dbReference type="SAM" id="Phobius"/>
    </source>
</evidence>
<dbReference type="Proteomes" id="UP000192501">
    <property type="component" value="Unassembled WGS sequence"/>
</dbReference>